<evidence type="ECO:0000313" key="2">
    <source>
        <dbReference type="EnsemblPlants" id="AET1Gv21005100.1"/>
    </source>
</evidence>
<reference evidence="3" key="2">
    <citation type="journal article" date="2017" name="Nat. Plants">
        <title>The Aegilops tauschii genome reveals multiple impacts of transposons.</title>
        <authorList>
            <person name="Zhao G."/>
            <person name="Zou C."/>
            <person name="Li K."/>
            <person name="Wang K."/>
            <person name="Li T."/>
            <person name="Gao L."/>
            <person name="Zhang X."/>
            <person name="Wang H."/>
            <person name="Yang Z."/>
            <person name="Liu X."/>
            <person name="Jiang W."/>
            <person name="Mao L."/>
            <person name="Kong X."/>
            <person name="Jiao Y."/>
            <person name="Jia J."/>
        </authorList>
    </citation>
    <scope>NUCLEOTIDE SEQUENCE [LARGE SCALE GENOMIC DNA]</scope>
    <source>
        <strain evidence="3">cv. AL8/78</strain>
    </source>
</reference>
<sequence length="261" mass="29541">MSKAYDRVEWNFLREMLVKLGFSRRWVELIMKCVTTVRYQIKVNEELTEQFSPSRGLWQGDLVSPYLFIICAEGLSALLHAAEQDNRISGVKICRAAPAVSHLLFADDSVLLLKSNVEEATCLREVLDIYEECSGQCINVEKSAVMFSPNTPTADRTTVKNALRIQKEDWNEKYLGLPVHVGRSMRRAFAYVKGAIAGKVYGWKEKLIAKTGKEALVTAVAQAIPTFAMSCFDLTKGFCQEISSRIGNYWWSQQDKENTVH</sequence>
<reference evidence="3" key="1">
    <citation type="journal article" date="2014" name="Science">
        <title>Ancient hybridizations among the ancestral genomes of bread wheat.</title>
        <authorList>
            <consortium name="International Wheat Genome Sequencing Consortium,"/>
            <person name="Marcussen T."/>
            <person name="Sandve S.R."/>
            <person name="Heier L."/>
            <person name="Spannagl M."/>
            <person name="Pfeifer M."/>
            <person name="Jakobsen K.S."/>
            <person name="Wulff B.B."/>
            <person name="Steuernagel B."/>
            <person name="Mayer K.F."/>
            <person name="Olsen O.A."/>
        </authorList>
    </citation>
    <scope>NUCLEOTIDE SEQUENCE [LARGE SCALE GENOMIC DNA]</scope>
    <source>
        <strain evidence="3">cv. AL8/78</strain>
    </source>
</reference>
<dbReference type="PROSITE" id="PS50878">
    <property type="entry name" value="RT_POL"/>
    <property type="match status" value="1"/>
</dbReference>
<reference evidence="2" key="5">
    <citation type="journal article" date="2021" name="G3 (Bethesda)">
        <title>Aegilops tauschii genome assembly Aet v5.0 features greater sequence contiguity and improved annotation.</title>
        <authorList>
            <person name="Wang L."/>
            <person name="Zhu T."/>
            <person name="Rodriguez J.C."/>
            <person name="Deal K.R."/>
            <person name="Dubcovsky J."/>
            <person name="McGuire P.E."/>
            <person name="Lux T."/>
            <person name="Spannagl M."/>
            <person name="Mayer K.F.X."/>
            <person name="Baldrich P."/>
            <person name="Meyers B.C."/>
            <person name="Huo N."/>
            <person name="Gu Y.Q."/>
            <person name="Zhou H."/>
            <person name="Devos K.M."/>
            <person name="Bennetzen J.L."/>
            <person name="Unver T."/>
            <person name="Budak H."/>
            <person name="Gulick P.J."/>
            <person name="Galiba G."/>
            <person name="Kalapos B."/>
            <person name="Nelson D.R."/>
            <person name="Li P."/>
            <person name="You F.M."/>
            <person name="Luo M.C."/>
            <person name="Dvorak J."/>
        </authorList>
    </citation>
    <scope>NUCLEOTIDE SEQUENCE [LARGE SCALE GENOMIC DNA]</scope>
    <source>
        <strain evidence="2">cv. AL8/78</strain>
    </source>
</reference>
<accession>A0A453A1H1</accession>
<reference evidence="2" key="3">
    <citation type="journal article" date="2017" name="Nature">
        <title>Genome sequence of the progenitor of the wheat D genome Aegilops tauschii.</title>
        <authorList>
            <person name="Luo M.C."/>
            <person name="Gu Y.Q."/>
            <person name="Puiu D."/>
            <person name="Wang H."/>
            <person name="Twardziok S.O."/>
            <person name="Deal K.R."/>
            <person name="Huo N."/>
            <person name="Zhu T."/>
            <person name="Wang L."/>
            <person name="Wang Y."/>
            <person name="McGuire P.E."/>
            <person name="Liu S."/>
            <person name="Long H."/>
            <person name="Ramasamy R.K."/>
            <person name="Rodriguez J.C."/>
            <person name="Van S.L."/>
            <person name="Yuan L."/>
            <person name="Wang Z."/>
            <person name="Xia Z."/>
            <person name="Xiao L."/>
            <person name="Anderson O.D."/>
            <person name="Ouyang S."/>
            <person name="Liang Y."/>
            <person name="Zimin A.V."/>
            <person name="Pertea G."/>
            <person name="Qi P."/>
            <person name="Bennetzen J.L."/>
            <person name="Dai X."/>
            <person name="Dawson M.W."/>
            <person name="Muller H.G."/>
            <person name="Kugler K."/>
            <person name="Rivarola-Duarte L."/>
            <person name="Spannagl M."/>
            <person name="Mayer K.F.X."/>
            <person name="Lu F.H."/>
            <person name="Bevan M.W."/>
            <person name="Leroy P."/>
            <person name="Li P."/>
            <person name="You F.M."/>
            <person name="Sun Q."/>
            <person name="Liu Z."/>
            <person name="Lyons E."/>
            <person name="Wicker T."/>
            <person name="Salzberg S.L."/>
            <person name="Devos K.M."/>
            <person name="Dvorak J."/>
        </authorList>
    </citation>
    <scope>NUCLEOTIDE SEQUENCE [LARGE SCALE GENOMIC DNA]</scope>
    <source>
        <strain evidence="2">cv. AL8/78</strain>
    </source>
</reference>
<dbReference type="AlphaFoldDB" id="A0A453A1H1"/>
<organism evidence="2 3">
    <name type="scientific">Aegilops tauschii subsp. strangulata</name>
    <name type="common">Goatgrass</name>
    <dbReference type="NCBI Taxonomy" id="200361"/>
    <lineage>
        <taxon>Eukaryota</taxon>
        <taxon>Viridiplantae</taxon>
        <taxon>Streptophyta</taxon>
        <taxon>Embryophyta</taxon>
        <taxon>Tracheophyta</taxon>
        <taxon>Spermatophyta</taxon>
        <taxon>Magnoliopsida</taxon>
        <taxon>Liliopsida</taxon>
        <taxon>Poales</taxon>
        <taxon>Poaceae</taxon>
        <taxon>BOP clade</taxon>
        <taxon>Pooideae</taxon>
        <taxon>Triticodae</taxon>
        <taxon>Triticeae</taxon>
        <taxon>Triticinae</taxon>
        <taxon>Aegilops</taxon>
    </lineage>
</organism>
<dbReference type="Gramene" id="AET1Gv21005100.1">
    <property type="protein sequence ID" value="AET1Gv21005100.1"/>
    <property type="gene ID" value="AET1Gv21005100"/>
</dbReference>
<evidence type="ECO:0000313" key="3">
    <source>
        <dbReference type="Proteomes" id="UP000015105"/>
    </source>
</evidence>
<dbReference type="Proteomes" id="UP000015105">
    <property type="component" value="Chromosome 1D"/>
</dbReference>
<dbReference type="STRING" id="200361.A0A453A1H1"/>
<evidence type="ECO:0000259" key="1">
    <source>
        <dbReference type="PROSITE" id="PS50878"/>
    </source>
</evidence>
<reference evidence="2" key="4">
    <citation type="submission" date="2019-03" db="UniProtKB">
        <authorList>
            <consortium name="EnsemblPlants"/>
        </authorList>
    </citation>
    <scope>IDENTIFICATION</scope>
</reference>
<dbReference type="EnsemblPlants" id="AET1Gv21005100.1">
    <property type="protein sequence ID" value="AET1Gv21005100.1"/>
    <property type="gene ID" value="AET1Gv21005100"/>
</dbReference>
<dbReference type="PANTHER" id="PTHR33116:SF86">
    <property type="entry name" value="REVERSE TRANSCRIPTASE DOMAIN-CONTAINING PROTEIN"/>
    <property type="match status" value="1"/>
</dbReference>
<dbReference type="SUPFAM" id="SSF56672">
    <property type="entry name" value="DNA/RNA polymerases"/>
    <property type="match status" value="1"/>
</dbReference>
<name>A0A453A1H1_AEGTS</name>
<dbReference type="Pfam" id="PF00078">
    <property type="entry name" value="RVT_1"/>
    <property type="match status" value="1"/>
</dbReference>
<protein>
    <recommendedName>
        <fullName evidence="1">Reverse transcriptase domain-containing protein</fullName>
    </recommendedName>
</protein>
<proteinExistence type="predicted"/>
<feature type="domain" description="Reverse transcriptase" evidence="1">
    <location>
        <begin position="1"/>
        <end position="179"/>
    </location>
</feature>
<dbReference type="InterPro" id="IPR000477">
    <property type="entry name" value="RT_dom"/>
</dbReference>
<dbReference type="PANTHER" id="PTHR33116">
    <property type="entry name" value="REVERSE TRANSCRIPTASE ZINC-BINDING DOMAIN-CONTAINING PROTEIN-RELATED-RELATED"/>
    <property type="match status" value="1"/>
</dbReference>
<keyword evidence="3" id="KW-1185">Reference proteome</keyword>
<dbReference type="InterPro" id="IPR043502">
    <property type="entry name" value="DNA/RNA_pol_sf"/>
</dbReference>